<dbReference type="SUPFAM" id="SSF51735">
    <property type="entry name" value="NAD(P)-binding Rossmann-fold domains"/>
    <property type="match status" value="1"/>
</dbReference>
<dbReference type="NCBIfam" id="NF005559">
    <property type="entry name" value="PRK07231.1"/>
    <property type="match status" value="1"/>
</dbReference>
<comment type="caution">
    <text evidence="4">The sequence shown here is derived from an EMBL/GenBank/DDBJ whole genome shotgun (WGS) entry which is preliminary data.</text>
</comment>
<dbReference type="FunFam" id="3.40.50.720:FF:000084">
    <property type="entry name" value="Short-chain dehydrogenase reductase"/>
    <property type="match status" value="1"/>
</dbReference>
<dbReference type="InterPro" id="IPR057326">
    <property type="entry name" value="KR_dom"/>
</dbReference>
<dbReference type="PRINTS" id="PR00081">
    <property type="entry name" value="GDHRDH"/>
</dbReference>
<reference evidence="4 5" key="1">
    <citation type="submission" date="2020-08" db="EMBL/GenBank/DDBJ databases">
        <title>Sequencing the genomes of 1000 actinobacteria strains.</title>
        <authorList>
            <person name="Klenk H.-P."/>
        </authorList>
    </citation>
    <scope>NUCLEOTIDE SEQUENCE [LARGE SCALE GENOMIC DNA]</scope>
    <source>
        <strain evidence="4 5">DSM 43582</strain>
    </source>
</reference>
<dbReference type="PANTHER" id="PTHR48107">
    <property type="entry name" value="NADPH-DEPENDENT ALDEHYDE REDUCTASE-LIKE PROTEIN, CHLOROPLASTIC-RELATED"/>
    <property type="match status" value="1"/>
</dbReference>
<name>A0A7W9PMD7_9NOCA</name>
<dbReference type="AlphaFoldDB" id="A0A7W9PMD7"/>
<gene>
    <name evidence="4" type="ORF">BJY24_007055</name>
</gene>
<dbReference type="EC" id="1.1.1.100" evidence="4"/>
<dbReference type="PRINTS" id="PR00080">
    <property type="entry name" value="SDRFAMILY"/>
</dbReference>
<evidence type="ECO:0000259" key="3">
    <source>
        <dbReference type="SMART" id="SM00822"/>
    </source>
</evidence>
<sequence length="241" mass="25017">MPVAIVTGGSRGIGRAIAERLGAGGATVVVNYHSNRSAAEEVVASIEGSGGRGVAVRADVADPAQLRGLFDDAEERFGGVDTLVNNVGTARFAPLAEATDEDYERMFSVNTRATFVALREAANRVRDNGRIVVVSSGVTATHRAGTGLYAASKAAGEEMVRVLARELGPRGITVNTVLPGATRTEALAGIRSQEELEQVAASTPLGRLGEPDDIARVVAFLASDEARWVTGETVRAGGGLF</sequence>
<dbReference type="Proteomes" id="UP000540412">
    <property type="component" value="Unassembled WGS sequence"/>
</dbReference>
<dbReference type="EMBL" id="JACHIT010000002">
    <property type="protein sequence ID" value="MBB5918143.1"/>
    <property type="molecule type" value="Genomic_DNA"/>
</dbReference>
<evidence type="ECO:0000313" key="4">
    <source>
        <dbReference type="EMBL" id="MBB5918143.1"/>
    </source>
</evidence>
<feature type="domain" description="Ketoreductase" evidence="3">
    <location>
        <begin position="2"/>
        <end position="181"/>
    </location>
</feature>
<dbReference type="InterPro" id="IPR020904">
    <property type="entry name" value="Sc_DH/Rdtase_CS"/>
</dbReference>
<dbReference type="Gene3D" id="3.40.50.720">
    <property type="entry name" value="NAD(P)-binding Rossmann-like Domain"/>
    <property type="match status" value="1"/>
</dbReference>
<dbReference type="PROSITE" id="PS00061">
    <property type="entry name" value="ADH_SHORT"/>
    <property type="match status" value="1"/>
</dbReference>
<accession>A0A7W9PMD7</accession>
<comment type="similarity">
    <text evidence="1">Belongs to the short-chain dehydrogenases/reductases (SDR) family.</text>
</comment>
<dbReference type="InterPro" id="IPR002347">
    <property type="entry name" value="SDR_fam"/>
</dbReference>
<organism evidence="4 5">
    <name type="scientific">Nocardia transvalensis</name>
    <dbReference type="NCBI Taxonomy" id="37333"/>
    <lineage>
        <taxon>Bacteria</taxon>
        <taxon>Bacillati</taxon>
        <taxon>Actinomycetota</taxon>
        <taxon>Actinomycetes</taxon>
        <taxon>Mycobacteriales</taxon>
        <taxon>Nocardiaceae</taxon>
        <taxon>Nocardia</taxon>
    </lineage>
</organism>
<dbReference type="Pfam" id="PF13561">
    <property type="entry name" value="adh_short_C2"/>
    <property type="match status" value="1"/>
</dbReference>
<evidence type="ECO:0000313" key="5">
    <source>
        <dbReference type="Proteomes" id="UP000540412"/>
    </source>
</evidence>
<keyword evidence="2 4" id="KW-0560">Oxidoreductase</keyword>
<dbReference type="PANTHER" id="PTHR48107:SF7">
    <property type="entry name" value="RE15974P"/>
    <property type="match status" value="1"/>
</dbReference>
<protein>
    <submittedName>
        <fullName evidence="4">3-oxoacyl-[acyl-carrier protein] reductase</fullName>
        <ecNumber evidence="4">1.1.1.100</ecNumber>
    </submittedName>
</protein>
<evidence type="ECO:0000256" key="2">
    <source>
        <dbReference type="ARBA" id="ARBA00023002"/>
    </source>
</evidence>
<dbReference type="RefSeq" id="WP_040747481.1">
    <property type="nucleotide sequence ID" value="NZ_JACHIT010000002.1"/>
</dbReference>
<evidence type="ECO:0000256" key="1">
    <source>
        <dbReference type="ARBA" id="ARBA00006484"/>
    </source>
</evidence>
<dbReference type="SMART" id="SM00822">
    <property type="entry name" value="PKS_KR"/>
    <property type="match status" value="1"/>
</dbReference>
<dbReference type="InterPro" id="IPR036291">
    <property type="entry name" value="NAD(P)-bd_dom_sf"/>
</dbReference>
<dbReference type="GO" id="GO:0004316">
    <property type="term" value="F:3-oxoacyl-[acyl-carrier-protein] reductase (NADPH) activity"/>
    <property type="evidence" value="ECO:0007669"/>
    <property type="project" value="UniProtKB-EC"/>
</dbReference>
<proteinExistence type="inferred from homology"/>
<keyword evidence="5" id="KW-1185">Reference proteome</keyword>